<reference evidence="2" key="1">
    <citation type="journal article" date="2019" name="Mol. Biol. Evol.">
        <title>Blast fungal genomes show frequent chromosomal changes, gene gains and losses, and effector gene turnover.</title>
        <authorList>
            <person name="Gomez Luciano L.B."/>
            <person name="Jason Tsai I."/>
            <person name="Chuma I."/>
            <person name="Tosa Y."/>
            <person name="Chen Y.H."/>
            <person name="Li J.Y."/>
            <person name="Li M.Y."/>
            <person name="Jade Lu M.Y."/>
            <person name="Nakayashiki H."/>
            <person name="Li W.H."/>
        </authorList>
    </citation>
    <scope>NUCLEOTIDE SEQUENCE</scope>
    <source>
        <strain evidence="2">NI907</strain>
    </source>
</reference>
<keyword evidence="1" id="KW-1185">Reference proteome</keyword>
<evidence type="ECO:0000313" key="1">
    <source>
        <dbReference type="Proteomes" id="UP000515153"/>
    </source>
</evidence>
<name>A0A6P8B3M4_PYRGI</name>
<proteinExistence type="predicted"/>
<dbReference type="RefSeq" id="XP_030981619.1">
    <property type="nucleotide sequence ID" value="XM_031127907.1"/>
</dbReference>
<organism evidence="1 2">
    <name type="scientific">Pyricularia grisea</name>
    <name type="common">Crabgrass-specific blast fungus</name>
    <name type="synonym">Magnaporthe grisea</name>
    <dbReference type="NCBI Taxonomy" id="148305"/>
    <lineage>
        <taxon>Eukaryota</taxon>
        <taxon>Fungi</taxon>
        <taxon>Dikarya</taxon>
        <taxon>Ascomycota</taxon>
        <taxon>Pezizomycotina</taxon>
        <taxon>Sordariomycetes</taxon>
        <taxon>Sordariomycetidae</taxon>
        <taxon>Magnaporthales</taxon>
        <taxon>Pyriculariaceae</taxon>
        <taxon>Pyricularia</taxon>
    </lineage>
</organism>
<sequence length="105" mass="11952">MSGAIEGMTTAATNLMRVTNEDPLENRTADPFSVSVRGITWKNELCIRLDWPWADDENIALRASCDRGKREEGEKERDESMDLFDLKGIDVKINKITMVFKRLSS</sequence>
<dbReference type="AlphaFoldDB" id="A0A6P8B3M4"/>
<dbReference type="GeneID" id="41962816"/>
<evidence type="ECO:0000313" key="2">
    <source>
        <dbReference type="RefSeq" id="XP_030981619.1"/>
    </source>
</evidence>
<feature type="non-terminal residue" evidence="2">
    <location>
        <position position="105"/>
    </location>
</feature>
<protein>
    <submittedName>
        <fullName evidence="2">Uncharacterized protein</fullName>
    </submittedName>
</protein>
<dbReference type="KEGG" id="pgri:PgNI_07903"/>
<reference evidence="2" key="3">
    <citation type="submission" date="2025-08" db="UniProtKB">
        <authorList>
            <consortium name="RefSeq"/>
        </authorList>
    </citation>
    <scope>IDENTIFICATION</scope>
    <source>
        <strain evidence="2">NI907</strain>
    </source>
</reference>
<dbReference type="Proteomes" id="UP000515153">
    <property type="component" value="Unplaced"/>
</dbReference>
<reference evidence="2" key="2">
    <citation type="submission" date="2019-10" db="EMBL/GenBank/DDBJ databases">
        <authorList>
            <consortium name="NCBI Genome Project"/>
        </authorList>
    </citation>
    <scope>NUCLEOTIDE SEQUENCE</scope>
    <source>
        <strain evidence="2">NI907</strain>
    </source>
</reference>
<accession>A0A6P8B3M4</accession>
<gene>
    <name evidence="2" type="ORF">PgNI_07903</name>
</gene>